<name>A0A918C7X6_9ACTN</name>
<keyword evidence="2" id="KW-1185">Reference proteome</keyword>
<dbReference type="EMBL" id="BMSX01000005">
    <property type="protein sequence ID" value="GGR09665.1"/>
    <property type="molecule type" value="Genomic_DNA"/>
</dbReference>
<gene>
    <name evidence="1" type="ORF">GCM10010251_26830</name>
</gene>
<reference evidence="1" key="2">
    <citation type="submission" date="2020-09" db="EMBL/GenBank/DDBJ databases">
        <authorList>
            <person name="Sun Q."/>
            <person name="Ohkuma M."/>
        </authorList>
    </citation>
    <scope>NUCLEOTIDE SEQUENCE</scope>
    <source>
        <strain evidence="1">JCM 4346</strain>
    </source>
</reference>
<organism evidence="1 2">
    <name type="scientific">Streptomyces aurantiogriseus</name>
    <dbReference type="NCBI Taxonomy" id="66870"/>
    <lineage>
        <taxon>Bacteria</taxon>
        <taxon>Bacillati</taxon>
        <taxon>Actinomycetota</taxon>
        <taxon>Actinomycetes</taxon>
        <taxon>Kitasatosporales</taxon>
        <taxon>Streptomycetaceae</taxon>
        <taxon>Streptomyces</taxon>
    </lineage>
</organism>
<protein>
    <submittedName>
        <fullName evidence="1">Uncharacterized protein</fullName>
    </submittedName>
</protein>
<reference evidence="1" key="1">
    <citation type="journal article" date="2014" name="Int. J. Syst. Evol. Microbiol.">
        <title>Complete genome sequence of Corynebacterium casei LMG S-19264T (=DSM 44701T), isolated from a smear-ripened cheese.</title>
        <authorList>
            <consortium name="US DOE Joint Genome Institute (JGI-PGF)"/>
            <person name="Walter F."/>
            <person name="Albersmeier A."/>
            <person name="Kalinowski J."/>
            <person name="Ruckert C."/>
        </authorList>
    </citation>
    <scope>NUCLEOTIDE SEQUENCE</scope>
    <source>
        <strain evidence="1">JCM 4346</strain>
    </source>
</reference>
<comment type="caution">
    <text evidence="1">The sequence shown here is derived from an EMBL/GenBank/DDBJ whole genome shotgun (WGS) entry which is preliminary data.</text>
</comment>
<dbReference type="AlphaFoldDB" id="A0A918C7X6"/>
<evidence type="ECO:0000313" key="2">
    <source>
        <dbReference type="Proteomes" id="UP000658320"/>
    </source>
</evidence>
<accession>A0A918C7X6</accession>
<dbReference type="Proteomes" id="UP000658320">
    <property type="component" value="Unassembled WGS sequence"/>
</dbReference>
<sequence length="229" mass="24979">MQKTRGARVGTGGVRRRVTLTSAESKRSAIATLAGILEERRALIKEQVGESDEGALFEIADRYDLRHRRADQRGDYDEAFLYWIFWWYLATVELTNRARAGWSLLGRAASPYRRSPGAAKAHVVTLALGLGGPWGFLGGPAQRPALPSSGDLVQQFDAGGVVAHGRGEHHHRDHQAQHVNGQAALAARYFFAASHPVDSAGTPAATCTLRVSSTTRLKSAFRRAFSRTC</sequence>
<proteinExistence type="predicted"/>
<evidence type="ECO:0000313" key="1">
    <source>
        <dbReference type="EMBL" id="GGR09665.1"/>
    </source>
</evidence>